<dbReference type="GO" id="GO:0016020">
    <property type="term" value="C:membrane"/>
    <property type="evidence" value="ECO:0007669"/>
    <property type="project" value="UniProtKB-SubCell"/>
</dbReference>
<evidence type="ECO:0000256" key="2">
    <source>
        <dbReference type="ARBA" id="ARBA00022692"/>
    </source>
</evidence>
<reference evidence="7 8" key="1">
    <citation type="submission" date="2016-10" db="EMBL/GenBank/DDBJ databases">
        <title>Actinomyces aegypiusis sp. nov., isolated from the Aegypius monachus in Qinghai Tibet Plateau China.</title>
        <authorList>
            <person name="Wang Y."/>
        </authorList>
    </citation>
    <scope>NUCLEOTIDE SEQUENCE [LARGE SCALE GENOMIC DNA]</scope>
    <source>
        <strain evidence="7 8">VUL4_3</strain>
    </source>
</reference>
<dbReference type="KEGG" id="avu:BK816_00935"/>
<dbReference type="EMBL" id="CP017812">
    <property type="protein sequence ID" value="AOZ72035.1"/>
    <property type="molecule type" value="Genomic_DNA"/>
</dbReference>
<keyword evidence="4 6" id="KW-0472">Membrane</keyword>
<evidence type="ECO:0000256" key="4">
    <source>
        <dbReference type="ARBA" id="ARBA00023136"/>
    </source>
</evidence>
<evidence type="ECO:0000313" key="8">
    <source>
        <dbReference type="Proteomes" id="UP000176288"/>
    </source>
</evidence>
<dbReference type="RefSeq" id="WP_071163501.1">
    <property type="nucleotide sequence ID" value="NZ_CP017812.1"/>
</dbReference>
<evidence type="ECO:0008006" key="9">
    <source>
        <dbReference type="Google" id="ProtNLM"/>
    </source>
</evidence>
<organism evidence="7 8">
    <name type="scientific">Boudabousia tangfeifanii</name>
    <dbReference type="NCBI Taxonomy" id="1912795"/>
    <lineage>
        <taxon>Bacteria</taxon>
        <taxon>Bacillati</taxon>
        <taxon>Actinomycetota</taxon>
        <taxon>Actinomycetes</taxon>
        <taxon>Actinomycetales</taxon>
        <taxon>Actinomycetaceae</taxon>
        <taxon>Boudabousia</taxon>
    </lineage>
</organism>
<evidence type="ECO:0000256" key="5">
    <source>
        <dbReference type="SAM" id="MobiDB-lite"/>
    </source>
</evidence>
<dbReference type="InterPro" id="IPR006480">
    <property type="entry name" value="Phage_holin_4_1"/>
</dbReference>
<gene>
    <name evidence="7" type="ORF">BK816_00935</name>
</gene>
<dbReference type="STRING" id="1912795.BK816_00935"/>
<evidence type="ECO:0000256" key="3">
    <source>
        <dbReference type="ARBA" id="ARBA00022989"/>
    </source>
</evidence>
<dbReference type="AlphaFoldDB" id="A0A1D9MIA4"/>
<evidence type="ECO:0000256" key="1">
    <source>
        <dbReference type="ARBA" id="ARBA00004141"/>
    </source>
</evidence>
<protein>
    <recommendedName>
        <fullName evidence="9">Holin</fullName>
    </recommendedName>
</protein>
<keyword evidence="2 6" id="KW-0812">Transmembrane</keyword>
<dbReference type="NCBIfam" id="TIGR01593">
    <property type="entry name" value="holin_tox_secr"/>
    <property type="match status" value="1"/>
</dbReference>
<feature type="transmembrane region" description="Helical" evidence="6">
    <location>
        <begin position="57"/>
        <end position="75"/>
    </location>
</feature>
<keyword evidence="3 6" id="KW-1133">Transmembrane helix</keyword>
<name>A0A1D9MIA4_9ACTO</name>
<dbReference type="OrthoDB" id="88184at2"/>
<proteinExistence type="predicted"/>
<feature type="transmembrane region" description="Helical" evidence="6">
    <location>
        <begin position="81"/>
        <end position="99"/>
    </location>
</feature>
<evidence type="ECO:0000313" key="7">
    <source>
        <dbReference type="EMBL" id="AOZ72035.1"/>
    </source>
</evidence>
<evidence type="ECO:0000256" key="6">
    <source>
        <dbReference type="SAM" id="Phobius"/>
    </source>
</evidence>
<feature type="region of interest" description="Disordered" evidence="5">
    <location>
        <begin position="171"/>
        <end position="191"/>
    </location>
</feature>
<accession>A0A1D9MIA4</accession>
<dbReference type="Proteomes" id="UP000176288">
    <property type="component" value="Chromosome"/>
</dbReference>
<sequence length="191" mass="19971">MPLDHYLRTIAGIIGGAAGWVFGTPDALLYTLLAFITADYISGVMAAITTRRLSSAVGFKGLFGKMLILAFVALAQLMDTHVLGGVGVLRGAVIFFYIANEGISLIENATVLGLPVPPKFSQALATLTERESTMADGLLNSAHGRHAATNTSEPVAVPRPHVPEVNIAEVRKPLAHTTKPAPEVETGGGGD</sequence>
<feature type="transmembrane region" description="Helical" evidence="6">
    <location>
        <begin position="5"/>
        <end position="22"/>
    </location>
</feature>
<keyword evidence="8" id="KW-1185">Reference proteome</keyword>
<comment type="subcellular location">
    <subcellularLocation>
        <location evidence="1">Membrane</location>
        <topology evidence="1">Multi-pass membrane protein</topology>
    </subcellularLocation>
</comment>
<dbReference type="Pfam" id="PF05105">
    <property type="entry name" value="Phage_holin_4_1"/>
    <property type="match status" value="1"/>
</dbReference>